<feature type="transmembrane region" description="Helical" evidence="7">
    <location>
        <begin position="46"/>
        <end position="69"/>
    </location>
</feature>
<evidence type="ECO:0000256" key="6">
    <source>
        <dbReference type="ARBA" id="ARBA00023136"/>
    </source>
</evidence>
<dbReference type="Pfam" id="PF06808">
    <property type="entry name" value="DctM"/>
    <property type="match status" value="1"/>
</dbReference>
<comment type="subunit">
    <text evidence="7">The complex comprises the extracytoplasmic solute receptor protein and the two transmembrane proteins.</text>
</comment>
<reference evidence="9 10" key="1">
    <citation type="submission" date="2016-10" db="EMBL/GenBank/DDBJ databases">
        <authorList>
            <person name="de Groot N.N."/>
        </authorList>
    </citation>
    <scope>NUCLEOTIDE SEQUENCE [LARGE SCALE GENOMIC DNA]</scope>
    <source>
        <strain evidence="9 10">A52C2</strain>
    </source>
</reference>
<dbReference type="PIRSF" id="PIRSF006066">
    <property type="entry name" value="HI0050"/>
    <property type="match status" value="1"/>
</dbReference>
<dbReference type="InterPro" id="IPR004681">
    <property type="entry name" value="TRAP_DctM"/>
</dbReference>
<sequence>MDPLFASLVLAATMVITLVAGVWIGISLAAVGYVALAFFTHRPPGLLFGTTLWGASNSWALTALPMFIWMGEILFRSRLAEDMFRGLAPWMQRLPGRLLHTNVVGCGIFAAISGSSAATAATVGKMTIPELRRRGYDDFMILGSLAGSGTLGLLIPPSITMIVYGVAAQVSIARLFMAGVIPGIVLMLMFSLIVGGYALLYPARVPPADPSMPFMAKLSESRRLIPVVLLIILVLGSIYAGFATPTESAVLGVVGAVILALATGGFTWTMMWESIGGAVRTTCMIGMILSGAAFLSTAMGFTGLPVRFADWIVAMNLSPLALIAALTVVFIIMGCFIDGISMVVLTTSVLLPAVSAAGIDLLWFGIFVVLVVEMAQVTPPVGFNLYVIQSLANRRMGYVGLASLPFFAGMIVMVAIVTAAPGLVSWLPNQMFGHP</sequence>
<dbReference type="STRING" id="1855383.SAMN05216548_12520"/>
<comment type="function">
    <text evidence="7">Part of the tripartite ATP-independent periplasmic (TRAP) transport system.</text>
</comment>
<proteinExistence type="inferred from homology"/>
<dbReference type="InterPro" id="IPR010656">
    <property type="entry name" value="DctM"/>
</dbReference>
<dbReference type="Proteomes" id="UP000199647">
    <property type="component" value="Unassembled WGS sequence"/>
</dbReference>
<dbReference type="RefSeq" id="WP_092499763.1">
    <property type="nucleotide sequence ID" value="NZ_FOFG01000025.1"/>
</dbReference>
<dbReference type="GO" id="GO:0005886">
    <property type="term" value="C:plasma membrane"/>
    <property type="evidence" value="ECO:0007669"/>
    <property type="project" value="UniProtKB-SubCell"/>
</dbReference>
<evidence type="ECO:0000256" key="5">
    <source>
        <dbReference type="ARBA" id="ARBA00022989"/>
    </source>
</evidence>
<keyword evidence="2" id="KW-1003">Cell membrane</keyword>
<protein>
    <recommendedName>
        <fullName evidence="7">TRAP transporter large permease protein</fullName>
    </recommendedName>
</protein>
<keyword evidence="3 7" id="KW-0997">Cell inner membrane</keyword>
<comment type="similarity">
    <text evidence="7">Belongs to the TRAP transporter large permease family.</text>
</comment>
<feature type="domain" description="TRAP C4-dicarboxylate transport system permease DctM subunit" evidence="8">
    <location>
        <begin position="13"/>
        <end position="422"/>
    </location>
</feature>
<evidence type="ECO:0000256" key="3">
    <source>
        <dbReference type="ARBA" id="ARBA00022519"/>
    </source>
</evidence>
<keyword evidence="4 7" id="KW-0812">Transmembrane</keyword>
<dbReference type="EMBL" id="FOFG01000025">
    <property type="protein sequence ID" value="SER55764.1"/>
    <property type="molecule type" value="Genomic_DNA"/>
</dbReference>
<evidence type="ECO:0000256" key="4">
    <source>
        <dbReference type="ARBA" id="ARBA00022692"/>
    </source>
</evidence>
<keyword evidence="7" id="KW-0813">Transport</keyword>
<dbReference type="NCBIfam" id="TIGR00786">
    <property type="entry name" value="dctM"/>
    <property type="match status" value="1"/>
</dbReference>
<evidence type="ECO:0000256" key="1">
    <source>
        <dbReference type="ARBA" id="ARBA00004429"/>
    </source>
</evidence>
<feature type="transmembrane region" description="Helical" evidence="7">
    <location>
        <begin position="249"/>
        <end position="271"/>
    </location>
</feature>
<evidence type="ECO:0000256" key="2">
    <source>
        <dbReference type="ARBA" id="ARBA00022475"/>
    </source>
</evidence>
<keyword evidence="10" id="KW-1185">Reference proteome</keyword>
<feature type="transmembrane region" description="Helical" evidence="7">
    <location>
        <begin position="349"/>
        <end position="372"/>
    </location>
</feature>
<feature type="transmembrane region" description="Helical" evidence="7">
    <location>
        <begin position="224"/>
        <end position="243"/>
    </location>
</feature>
<dbReference type="PANTHER" id="PTHR33362:SF5">
    <property type="entry name" value="C4-DICARBOXYLATE TRAP TRANSPORTER LARGE PERMEASE PROTEIN DCTM"/>
    <property type="match status" value="1"/>
</dbReference>
<feature type="transmembrane region" description="Helical" evidence="7">
    <location>
        <begin position="6"/>
        <end position="39"/>
    </location>
</feature>
<dbReference type="AlphaFoldDB" id="A0A1H9Q5Q2"/>
<evidence type="ECO:0000256" key="7">
    <source>
        <dbReference type="RuleBase" id="RU369079"/>
    </source>
</evidence>
<name>A0A1H9Q5Q2_9HYPH</name>
<gene>
    <name evidence="9" type="ORF">SAMN05216548_12520</name>
</gene>
<comment type="subcellular location">
    <subcellularLocation>
        <location evidence="1 7">Cell inner membrane</location>
        <topology evidence="1 7">Multi-pass membrane protein</topology>
    </subcellularLocation>
</comment>
<feature type="transmembrane region" description="Helical" evidence="7">
    <location>
        <begin position="99"/>
        <end position="118"/>
    </location>
</feature>
<accession>A0A1H9Q5Q2</accession>
<feature type="transmembrane region" description="Helical" evidence="7">
    <location>
        <begin position="139"/>
        <end position="164"/>
    </location>
</feature>
<dbReference type="PANTHER" id="PTHR33362">
    <property type="entry name" value="SIALIC ACID TRAP TRANSPORTER PERMEASE PROTEIN SIAT-RELATED"/>
    <property type="match status" value="1"/>
</dbReference>
<feature type="transmembrane region" description="Helical" evidence="7">
    <location>
        <begin position="406"/>
        <end position="427"/>
    </location>
</feature>
<keyword evidence="6 7" id="KW-0472">Membrane</keyword>
<feature type="transmembrane region" description="Helical" evidence="7">
    <location>
        <begin position="311"/>
        <end position="337"/>
    </location>
</feature>
<feature type="transmembrane region" description="Helical" evidence="7">
    <location>
        <begin position="176"/>
        <end position="203"/>
    </location>
</feature>
<evidence type="ECO:0000313" key="10">
    <source>
        <dbReference type="Proteomes" id="UP000199647"/>
    </source>
</evidence>
<keyword evidence="5 7" id="KW-1133">Transmembrane helix</keyword>
<feature type="transmembrane region" description="Helical" evidence="7">
    <location>
        <begin position="283"/>
        <end position="305"/>
    </location>
</feature>
<dbReference type="GO" id="GO:0022857">
    <property type="term" value="F:transmembrane transporter activity"/>
    <property type="evidence" value="ECO:0007669"/>
    <property type="project" value="UniProtKB-UniRule"/>
</dbReference>
<organism evidence="9 10">
    <name type="scientific">Faunimonas pinastri</name>
    <dbReference type="NCBI Taxonomy" id="1855383"/>
    <lineage>
        <taxon>Bacteria</taxon>
        <taxon>Pseudomonadati</taxon>
        <taxon>Pseudomonadota</taxon>
        <taxon>Alphaproteobacteria</taxon>
        <taxon>Hyphomicrobiales</taxon>
        <taxon>Afifellaceae</taxon>
        <taxon>Faunimonas</taxon>
    </lineage>
</organism>
<dbReference type="OrthoDB" id="9783448at2"/>
<evidence type="ECO:0000313" key="9">
    <source>
        <dbReference type="EMBL" id="SER55764.1"/>
    </source>
</evidence>
<evidence type="ECO:0000259" key="8">
    <source>
        <dbReference type="Pfam" id="PF06808"/>
    </source>
</evidence>